<accession>A0A8G1QUW1</accession>
<dbReference type="AlphaFoldDB" id="A0A8G1QUW1"/>
<sequence length="107" mass="11916">MATWQDRFSQSQYSDNELQEDSNPEARFKGSTDFGKSGSPANWFPLPPVQRPHSEQPSIQSNPNPVHAFRSISSPLHHPVSYPIGLIGTGEQSDTTVGLSPPERRWT</sequence>
<dbReference type="EMBL" id="KZ825071">
    <property type="protein sequence ID" value="RAH54791.1"/>
    <property type="molecule type" value="Genomic_DNA"/>
</dbReference>
<keyword evidence="3" id="KW-1185">Reference proteome</keyword>
<feature type="region of interest" description="Disordered" evidence="1">
    <location>
        <begin position="1"/>
        <end position="107"/>
    </location>
</feature>
<reference evidence="2 3" key="1">
    <citation type="submission" date="2018-02" db="EMBL/GenBank/DDBJ databases">
        <title>The genomes of Aspergillus section Nigri reveals drivers in fungal speciation.</title>
        <authorList>
            <consortium name="DOE Joint Genome Institute"/>
            <person name="Vesth T.C."/>
            <person name="Nybo J."/>
            <person name="Theobald S."/>
            <person name="Brandl J."/>
            <person name="Frisvad J.C."/>
            <person name="Nielsen K.F."/>
            <person name="Lyhne E.K."/>
            <person name="Kogle M.E."/>
            <person name="Kuo A."/>
            <person name="Riley R."/>
            <person name="Clum A."/>
            <person name="Nolan M."/>
            <person name="Lipzen A."/>
            <person name="Salamov A."/>
            <person name="Henrissat B."/>
            <person name="Wiebenga A."/>
            <person name="De vries R.P."/>
            <person name="Grigoriev I.V."/>
            <person name="Mortensen U.H."/>
            <person name="Andersen M.R."/>
            <person name="Baker S.E."/>
        </authorList>
    </citation>
    <scope>NUCLEOTIDE SEQUENCE [LARGE SCALE GENOMIC DNA]</scope>
    <source>
        <strain evidence="2 3">CBS 112811</strain>
    </source>
</reference>
<name>A0A8G1QUW1_9EURO</name>
<evidence type="ECO:0000313" key="2">
    <source>
        <dbReference type="EMBL" id="RAH54791.1"/>
    </source>
</evidence>
<organism evidence="2 3">
    <name type="scientific">Aspergillus piperis CBS 112811</name>
    <dbReference type="NCBI Taxonomy" id="1448313"/>
    <lineage>
        <taxon>Eukaryota</taxon>
        <taxon>Fungi</taxon>
        <taxon>Dikarya</taxon>
        <taxon>Ascomycota</taxon>
        <taxon>Pezizomycotina</taxon>
        <taxon>Eurotiomycetes</taxon>
        <taxon>Eurotiomycetidae</taxon>
        <taxon>Eurotiales</taxon>
        <taxon>Aspergillaceae</taxon>
        <taxon>Aspergillus</taxon>
        <taxon>Aspergillus subgen. Circumdati</taxon>
    </lineage>
</organism>
<dbReference type="RefSeq" id="XP_025512713.1">
    <property type="nucleotide sequence ID" value="XM_025660772.1"/>
</dbReference>
<proteinExistence type="predicted"/>
<evidence type="ECO:0000256" key="1">
    <source>
        <dbReference type="SAM" id="MobiDB-lite"/>
    </source>
</evidence>
<dbReference type="GeneID" id="37164174"/>
<protein>
    <submittedName>
        <fullName evidence="2">Uncharacterized protein</fullName>
    </submittedName>
</protein>
<feature type="compositionally biased region" description="Polar residues" evidence="1">
    <location>
        <begin position="55"/>
        <end position="64"/>
    </location>
</feature>
<dbReference type="Proteomes" id="UP000249526">
    <property type="component" value="Unassembled WGS sequence"/>
</dbReference>
<evidence type="ECO:0000313" key="3">
    <source>
        <dbReference type="Proteomes" id="UP000249526"/>
    </source>
</evidence>
<feature type="compositionally biased region" description="Polar residues" evidence="1">
    <location>
        <begin position="1"/>
        <end position="16"/>
    </location>
</feature>
<gene>
    <name evidence="2" type="ORF">BO85DRAFT_452236</name>
</gene>